<dbReference type="PANTHER" id="PTHR22604:SF105">
    <property type="entry name" value="TRANS-1,2-DIHYDROBENZENE-1,2-DIOL DEHYDROGENASE"/>
    <property type="match status" value="1"/>
</dbReference>
<comment type="similarity">
    <text evidence="1">Belongs to the Gfo/Idh/MocA family.</text>
</comment>
<evidence type="ECO:0000256" key="3">
    <source>
        <dbReference type="ARBA" id="ARBA00023027"/>
    </source>
</evidence>
<protein>
    <submittedName>
        <fullName evidence="6">Gfo/Idh/MocA family oxidoreductase</fullName>
    </submittedName>
</protein>
<dbReference type="Pfam" id="PF22725">
    <property type="entry name" value="GFO_IDH_MocA_C3"/>
    <property type="match status" value="1"/>
</dbReference>
<dbReference type="Gene3D" id="3.30.360.10">
    <property type="entry name" value="Dihydrodipicolinate Reductase, domain 2"/>
    <property type="match status" value="1"/>
</dbReference>
<evidence type="ECO:0000313" key="6">
    <source>
        <dbReference type="EMBL" id="MBK6301534.1"/>
    </source>
</evidence>
<keyword evidence="2" id="KW-0560">Oxidoreductase</keyword>
<sequence length="341" mass="36151">MSDVLGVLDPAAAPSLRWGIIAPGGIANKFAEAVSQFTAGQVVAVSSRDEGRARSFAERHGIPRAYAGHEALGADPEVDAVYVASPHSAHREHAVAMARAGKHVLIEKALARNLVEVNEIFDAARGAGVFAMEAMWTRHLPHIAAVRRWIADGRIGEVVTVVADHGQSLDLGPDHRLKAPELAGGALLDLGVYPVAFVVDLLGAPTSVHAAGHRTETGVDASVALTLGYPDPVFAQASCTLKVKTPTTAVVCGTGGRIELDGDFYGGTVARLLAPGKVREVVEEFDGRVANGFQFEIAEVARCVADGRVESERMRWDDSRAVMSVLDEARRQMGVRYPGEA</sequence>
<evidence type="ECO:0000313" key="8">
    <source>
        <dbReference type="Proteomes" id="UP000718281"/>
    </source>
</evidence>
<dbReference type="InterPro" id="IPR036291">
    <property type="entry name" value="NAD(P)-bd_dom_sf"/>
</dbReference>
<name>A0A935CE44_9MICO</name>
<dbReference type="PANTHER" id="PTHR22604">
    <property type="entry name" value="OXIDOREDUCTASES"/>
    <property type="match status" value="1"/>
</dbReference>
<evidence type="ECO:0000256" key="2">
    <source>
        <dbReference type="ARBA" id="ARBA00023002"/>
    </source>
</evidence>
<organism evidence="6 8">
    <name type="scientific">Candidatus Phosphoribacter hodrii</name>
    <dbReference type="NCBI Taxonomy" id="2953743"/>
    <lineage>
        <taxon>Bacteria</taxon>
        <taxon>Bacillati</taxon>
        <taxon>Actinomycetota</taxon>
        <taxon>Actinomycetes</taxon>
        <taxon>Micrococcales</taxon>
        <taxon>Dermatophilaceae</taxon>
        <taxon>Candidatus Phosphoribacter</taxon>
    </lineage>
</organism>
<dbReference type="GO" id="GO:0016491">
    <property type="term" value="F:oxidoreductase activity"/>
    <property type="evidence" value="ECO:0007669"/>
    <property type="project" value="UniProtKB-KW"/>
</dbReference>
<dbReference type="SUPFAM" id="SSF51735">
    <property type="entry name" value="NAD(P)-binding Rossmann-fold domains"/>
    <property type="match status" value="1"/>
</dbReference>
<dbReference type="InterPro" id="IPR000683">
    <property type="entry name" value="Gfo/Idh/MocA-like_OxRdtase_N"/>
</dbReference>
<dbReference type="Proteomes" id="UP000726105">
    <property type="component" value="Unassembled WGS sequence"/>
</dbReference>
<dbReference type="EMBL" id="JADIXZ010000004">
    <property type="protein sequence ID" value="MBK6301534.1"/>
    <property type="molecule type" value="Genomic_DNA"/>
</dbReference>
<feature type="domain" description="Gfo/Idh/MocA-like oxidoreductase N-terminal" evidence="4">
    <location>
        <begin position="16"/>
        <end position="132"/>
    </location>
</feature>
<evidence type="ECO:0000256" key="1">
    <source>
        <dbReference type="ARBA" id="ARBA00010928"/>
    </source>
</evidence>
<reference evidence="8 9" key="1">
    <citation type="submission" date="2020-10" db="EMBL/GenBank/DDBJ databases">
        <title>Connecting structure to function with the recovery of over 1000 high-quality activated sludge metagenome-assembled genomes encoding full-length rRNA genes using long-read sequencing.</title>
        <authorList>
            <person name="Singleton C.M."/>
            <person name="Petriglieri F."/>
            <person name="Kristensen J.M."/>
            <person name="Kirkegaard R.H."/>
            <person name="Michaelsen T.Y."/>
            <person name="Andersen M.H."/>
            <person name="Karst S.M."/>
            <person name="Dueholm M.S."/>
            <person name="Nielsen P.H."/>
            <person name="Albertsen M."/>
        </authorList>
    </citation>
    <scope>NUCLEOTIDE SEQUENCE [LARGE SCALE GENOMIC DNA]</scope>
    <source>
        <strain evidence="6">AalE_18-Q3-R2-46_BAT3C.188</strain>
        <strain evidence="7">Ega_18-Q3-R5-49_MAXAC.001</strain>
    </source>
</reference>
<evidence type="ECO:0000259" key="4">
    <source>
        <dbReference type="Pfam" id="PF01408"/>
    </source>
</evidence>
<dbReference type="Pfam" id="PF01408">
    <property type="entry name" value="GFO_IDH_MocA"/>
    <property type="match status" value="1"/>
</dbReference>
<dbReference type="AlphaFoldDB" id="A0A935CE44"/>
<dbReference type="GO" id="GO:0000166">
    <property type="term" value="F:nucleotide binding"/>
    <property type="evidence" value="ECO:0007669"/>
    <property type="project" value="InterPro"/>
</dbReference>
<proteinExistence type="inferred from homology"/>
<dbReference type="Gene3D" id="3.40.50.720">
    <property type="entry name" value="NAD(P)-binding Rossmann-like Domain"/>
    <property type="match status" value="1"/>
</dbReference>
<dbReference type="Proteomes" id="UP000718281">
    <property type="component" value="Unassembled WGS sequence"/>
</dbReference>
<dbReference type="InterPro" id="IPR050984">
    <property type="entry name" value="Gfo/Idh/MocA_domain"/>
</dbReference>
<dbReference type="InterPro" id="IPR055170">
    <property type="entry name" value="GFO_IDH_MocA-like_dom"/>
</dbReference>
<comment type="caution">
    <text evidence="6">The sequence shown here is derived from an EMBL/GenBank/DDBJ whole genome shotgun (WGS) entry which is preliminary data.</text>
</comment>
<evidence type="ECO:0000259" key="5">
    <source>
        <dbReference type="Pfam" id="PF22725"/>
    </source>
</evidence>
<feature type="domain" description="GFO/IDH/MocA-like oxidoreductase" evidence="5">
    <location>
        <begin position="144"/>
        <end position="259"/>
    </location>
</feature>
<gene>
    <name evidence="6" type="ORF">IPF40_10980</name>
    <name evidence="7" type="ORF">IPI13_03450</name>
</gene>
<dbReference type="EMBL" id="JADJIB010000001">
    <property type="protein sequence ID" value="MBK7272241.1"/>
    <property type="molecule type" value="Genomic_DNA"/>
</dbReference>
<evidence type="ECO:0000313" key="9">
    <source>
        <dbReference type="Proteomes" id="UP000726105"/>
    </source>
</evidence>
<evidence type="ECO:0000313" key="7">
    <source>
        <dbReference type="EMBL" id="MBK7272241.1"/>
    </source>
</evidence>
<accession>A0A935CE44</accession>
<keyword evidence="3" id="KW-0520">NAD</keyword>
<dbReference type="SUPFAM" id="SSF55347">
    <property type="entry name" value="Glyceraldehyde-3-phosphate dehydrogenase-like, C-terminal domain"/>
    <property type="match status" value="1"/>
</dbReference>